<organism evidence="2 3">
    <name type="scientific">Gymnopus androsaceus JB14</name>
    <dbReference type="NCBI Taxonomy" id="1447944"/>
    <lineage>
        <taxon>Eukaryota</taxon>
        <taxon>Fungi</taxon>
        <taxon>Dikarya</taxon>
        <taxon>Basidiomycota</taxon>
        <taxon>Agaricomycotina</taxon>
        <taxon>Agaricomycetes</taxon>
        <taxon>Agaricomycetidae</taxon>
        <taxon>Agaricales</taxon>
        <taxon>Marasmiineae</taxon>
        <taxon>Omphalotaceae</taxon>
        <taxon>Gymnopus</taxon>
    </lineage>
</organism>
<evidence type="ECO:0000313" key="3">
    <source>
        <dbReference type="Proteomes" id="UP000799118"/>
    </source>
</evidence>
<protein>
    <submittedName>
        <fullName evidence="2">Uncharacterized protein</fullName>
    </submittedName>
</protein>
<feature type="compositionally biased region" description="Polar residues" evidence="1">
    <location>
        <begin position="135"/>
        <end position="160"/>
    </location>
</feature>
<feature type="region of interest" description="Disordered" evidence="1">
    <location>
        <begin position="135"/>
        <end position="184"/>
    </location>
</feature>
<evidence type="ECO:0000256" key="1">
    <source>
        <dbReference type="SAM" id="MobiDB-lite"/>
    </source>
</evidence>
<dbReference type="Proteomes" id="UP000799118">
    <property type="component" value="Unassembled WGS sequence"/>
</dbReference>
<feature type="compositionally biased region" description="Polar residues" evidence="1">
    <location>
        <begin position="175"/>
        <end position="184"/>
    </location>
</feature>
<proteinExistence type="predicted"/>
<dbReference type="EMBL" id="ML769437">
    <property type="protein sequence ID" value="KAE9402195.1"/>
    <property type="molecule type" value="Genomic_DNA"/>
</dbReference>
<name>A0A6A4I059_9AGAR</name>
<gene>
    <name evidence="2" type="ORF">BT96DRAFT_1017764</name>
</gene>
<sequence>WLLYPLSLLWIKAKGKIPWTKRKHLSFLSSYCCACNTPRLKVDHGWHKQSLNQVENLYFKHSQTRPRQESSTNYEPVNSTEYECYTTSPQSDTRTPCAGQWNRFPTPLSYYSALSTTNTSSATNLAPTETHGILRTTSQVPSSSNERAFSQSSKRAQPTCISLVPSLKHPPPSSDPTIQQQKQPRTVHFAVPLLPASAKSRPASINSAPSYPTSTFTPSAPISVPQNFTQFTSPPTECTQTSSTRTYNSFWSSHGTNPLTPQASFSSVVEPRYATAKDGESGVGIGIGTGITAYP</sequence>
<feature type="non-terminal residue" evidence="2">
    <location>
        <position position="295"/>
    </location>
</feature>
<accession>A0A6A4I059</accession>
<reference evidence="2" key="1">
    <citation type="journal article" date="2019" name="Environ. Microbiol.">
        <title>Fungal ecological strategies reflected in gene transcription - a case study of two litter decomposers.</title>
        <authorList>
            <person name="Barbi F."/>
            <person name="Kohler A."/>
            <person name="Barry K."/>
            <person name="Baskaran P."/>
            <person name="Daum C."/>
            <person name="Fauchery L."/>
            <person name="Ihrmark K."/>
            <person name="Kuo A."/>
            <person name="LaButti K."/>
            <person name="Lipzen A."/>
            <person name="Morin E."/>
            <person name="Grigoriev I.V."/>
            <person name="Henrissat B."/>
            <person name="Lindahl B."/>
            <person name="Martin F."/>
        </authorList>
    </citation>
    <scope>NUCLEOTIDE SEQUENCE</scope>
    <source>
        <strain evidence="2">JB14</strain>
    </source>
</reference>
<dbReference type="AlphaFoldDB" id="A0A6A4I059"/>
<feature type="non-terminal residue" evidence="2">
    <location>
        <position position="1"/>
    </location>
</feature>
<keyword evidence="3" id="KW-1185">Reference proteome</keyword>
<dbReference type="OrthoDB" id="2359117at2759"/>
<evidence type="ECO:0000313" key="2">
    <source>
        <dbReference type="EMBL" id="KAE9402195.1"/>
    </source>
</evidence>